<accession>A0A381TLF8</accession>
<reference evidence="2" key="1">
    <citation type="submission" date="2018-05" db="EMBL/GenBank/DDBJ databases">
        <authorList>
            <person name="Lanie J.A."/>
            <person name="Ng W.-L."/>
            <person name="Kazmierczak K.M."/>
            <person name="Andrzejewski T.M."/>
            <person name="Davidsen T.M."/>
            <person name="Wayne K.J."/>
            <person name="Tettelin H."/>
            <person name="Glass J.I."/>
            <person name="Rusch D."/>
            <person name="Podicherti R."/>
            <person name="Tsui H.-C.T."/>
            <person name="Winkler M.E."/>
        </authorList>
    </citation>
    <scope>NUCLEOTIDE SEQUENCE</scope>
</reference>
<gene>
    <name evidence="2" type="ORF">METZ01_LOCUS68461</name>
</gene>
<evidence type="ECO:0000256" key="1">
    <source>
        <dbReference type="SAM" id="MobiDB-lite"/>
    </source>
</evidence>
<dbReference type="EMBL" id="UINC01004610">
    <property type="protein sequence ID" value="SVA15607.1"/>
    <property type="molecule type" value="Genomic_DNA"/>
</dbReference>
<proteinExistence type="predicted"/>
<feature type="region of interest" description="Disordered" evidence="1">
    <location>
        <begin position="81"/>
        <end position="101"/>
    </location>
</feature>
<evidence type="ECO:0000313" key="2">
    <source>
        <dbReference type="EMBL" id="SVA15607.1"/>
    </source>
</evidence>
<organism evidence="2">
    <name type="scientific">marine metagenome</name>
    <dbReference type="NCBI Taxonomy" id="408172"/>
    <lineage>
        <taxon>unclassified sequences</taxon>
        <taxon>metagenomes</taxon>
        <taxon>ecological metagenomes</taxon>
    </lineage>
</organism>
<dbReference type="AlphaFoldDB" id="A0A381TLF8"/>
<protein>
    <submittedName>
        <fullName evidence="2">Uncharacterized protein</fullName>
    </submittedName>
</protein>
<sequence>MDESKLNTIVKYKAKGNKTFKDYDAVVLEAVKGQYITVEIEGMAPLKLRWNDPVYEGDVFGNTVNCTYEHVRDFTAKLVTTSTGQPSERVQRKKSGFPGPR</sequence>
<name>A0A381TLF8_9ZZZZ</name>